<proteinExistence type="predicted"/>
<dbReference type="Proteomes" id="UP000276215">
    <property type="component" value="Unassembled WGS sequence"/>
</dbReference>
<reference evidence="1 2" key="1">
    <citation type="journal article" date="2018" name="Nat. Ecol. Evol.">
        <title>Pezizomycetes genomes reveal the molecular basis of ectomycorrhizal truffle lifestyle.</title>
        <authorList>
            <person name="Murat C."/>
            <person name="Payen T."/>
            <person name="Noel B."/>
            <person name="Kuo A."/>
            <person name="Morin E."/>
            <person name="Chen J."/>
            <person name="Kohler A."/>
            <person name="Krizsan K."/>
            <person name="Balestrini R."/>
            <person name="Da Silva C."/>
            <person name="Montanini B."/>
            <person name="Hainaut M."/>
            <person name="Levati E."/>
            <person name="Barry K.W."/>
            <person name="Belfiori B."/>
            <person name="Cichocki N."/>
            <person name="Clum A."/>
            <person name="Dockter R.B."/>
            <person name="Fauchery L."/>
            <person name="Guy J."/>
            <person name="Iotti M."/>
            <person name="Le Tacon F."/>
            <person name="Lindquist E.A."/>
            <person name="Lipzen A."/>
            <person name="Malagnac F."/>
            <person name="Mello A."/>
            <person name="Molinier V."/>
            <person name="Miyauchi S."/>
            <person name="Poulain J."/>
            <person name="Riccioni C."/>
            <person name="Rubini A."/>
            <person name="Sitrit Y."/>
            <person name="Splivallo R."/>
            <person name="Traeger S."/>
            <person name="Wang M."/>
            <person name="Zifcakova L."/>
            <person name="Wipf D."/>
            <person name="Zambonelli A."/>
            <person name="Paolocci F."/>
            <person name="Nowrousian M."/>
            <person name="Ottonello S."/>
            <person name="Baldrian P."/>
            <person name="Spatafora J.W."/>
            <person name="Henrissat B."/>
            <person name="Nagy L.G."/>
            <person name="Aury J.M."/>
            <person name="Wincker P."/>
            <person name="Grigoriev I.V."/>
            <person name="Bonfante P."/>
            <person name="Martin F.M."/>
        </authorList>
    </citation>
    <scope>NUCLEOTIDE SEQUENCE [LARGE SCALE GENOMIC DNA]</scope>
    <source>
        <strain evidence="1 2">120613-1</strain>
    </source>
</reference>
<feature type="non-terminal residue" evidence="1">
    <location>
        <position position="79"/>
    </location>
</feature>
<gene>
    <name evidence="1" type="ORF">L873DRAFT_1814546</name>
</gene>
<organism evidence="1 2">
    <name type="scientific">Choiromyces venosus 120613-1</name>
    <dbReference type="NCBI Taxonomy" id="1336337"/>
    <lineage>
        <taxon>Eukaryota</taxon>
        <taxon>Fungi</taxon>
        <taxon>Dikarya</taxon>
        <taxon>Ascomycota</taxon>
        <taxon>Pezizomycotina</taxon>
        <taxon>Pezizomycetes</taxon>
        <taxon>Pezizales</taxon>
        <taxon>Tuberaceae</taxon>
        <taxon>Choiromyces</taxon>
    </lineage>
</organism>
<name>A0A3N4J7V9_9PEZI</name>
<dbReference type="AlphaFoldDB" id="A0A3N4J7V9"/>
<sequence>MFVVCLPVCLPVYLNGKILYGRGLHFPSEGEYQTSSTTPLSAPNQHYLSHYPAIDWIFANIFADYACRLSILCNIFGDV</sequence>
<keyword evidence="2" id="KW-1185">Reference proteome</keyword>
<protein>
    <submittedName>
        <fullName evidence="1">Uncharacterized protein</fullName>
    </submittedName>
</protein>
<evidence type="ECO:0000313" key="1">
    <source>
        <dbReference type="EMBL" id="RPA94372.1"/>
    </source>
</evidence>
<accession>A0A3N4J7V9</accession>
<dbReference type="EMBL" id="ML120438">
    <property type="protein sequence ID" value="RPA94372.1"/>
    <property type="molecule type" value="Genomic_DNA"/>
</dbReference>
<evidence type="ECO:0000313" key="2">
    <source>
        <dbReference type="Proteomes" id="UP000276215"/>
    </source>
</evidence>